<proteinExistence type="predicted"/>
<feature type="domain" description="HTH luxR-type" evidence="5">
    <location>
        <begin position="136"/>
        <end position="201"/>
    </location>
</feature>
<keyword evidence="3" id="KW-0804">Transcription</keyword>
<dbReference type="InterPro" id="IPR000792">
    <property type="entry name" value="Tscrpt_reg_LuxR_C"/>
</dbReference>
<accession>A0A517TTF0</accession>
<evidence type="ECO:0000256" key="3">
    <source>
        <dbReference type="ARBA" id="ARBA00023163"/>
    </source>
</evidence>
<dbReference type="InterPro" id="IPR011006">
    <property type="entry name" value="CheY-like_superfamily"/>
</dbReference>
<organism evidence="7 8">
    <name type="scientific">Lacipirellula limnantheis</name>
    <dbReference type="NCBI Taxonomy" id="2528024"/>
    <lineage>
        <taxon>Bacteria</taxon>
        <taxon>Pseudomonadati</taxon>
        <taxon>Planctomycetota</taxon>
        <taxon>Planctomycetia</taxon>
        <taxon>Pirellulales</taxon>
        <taxon>Lacipirellulaceae</taxon>
        <taxon>Lacipirellula</taxon>
    </lineage>
</organism>
<dbReference type="RefSeq" id="WP_168206662.1">
    <property type="nucleotide sequence ID" value="NZ_CP036339.1"/>
</dbReference>
<evidence type="ECO:0000313" key="8">
    <source>
        <dbReference type="Proteomes" id="UP000317909"/>
    </source>
</evidence>
<dbReference type="CDD" id="cd06170">
    <property type="entry name" value="LuxR_C_like"/>
    <property type="match status" value="1"/>
</dbReference>
<keyword evidence="8" id="KW-1185">Reference proteome</keyword>
<dbReference type="PRINTS" id="PR00038">
    <property type="entry name" value="HTHLUXR"/>
</dbReference>
<dbReference type="Pfam" id="PF00072">
    <property type="entry name" value="Response_reg"/>
    <property type="match status" value="1"/>
</dbReference>
<keyword evidence="1" id="KW-0805">Transcription regulation</keyword>
<evidence type="ECO:0000256" key="1">
    <source>
        <dbReference type="ARBA" id="ARBA00023015"/>
    </source>
</evidence>
<evidence type="ECO:0000259" key="6">
    <source>
        <dbReference type="PROSITE" id="PS50110"/>
    </source>
</evidence>
<dbReference type="PANTHER" id="PTHR44688">
    <property type="entry name" value="DNA-BINDING TRANSCRIPTIONAL ACTIVATOR DEVR_DOSR"/>
    <property type="match status" value="1"/>
</dbReference>
<feature type="domain" description="Response regulatory" evidence="6">
    <location>
        <begin position="6"/>
        <end position="120"/>
    </location>
</feature>
<dbReference type="SUPFAM" id="SSF46894">
    <property type="entry name" value="C-terminal effector domain of the bipartite response regulators"/>
    <property type="match status" value="1"/>
</dbReference>
<dbReference type="InterPro" id="IPR036388">
    <property type="entry name" value="WH-like_DNA-bd_sf"/>
</dbReference>
<dbReference type="PANTHER" id="PTHR44688:SF16">
    <property type="entry name" value="DNA-BINDING TRANSCRIPTIONAL ACTIVATOR DEVR_DOSR"/>
    <property type="match status" value="1"/>
</dbReference>
<dbReference type="PROSITE" id="PS50110">
    <property type="entry name" value="RESPONSE_REGULATORY"/>
    <property type="match status" value="1"/>
</dbReference>
<dbReference type="AlphaFoldDB" id="A0A517TTF0"/>
<protein>
    <submittedName>
        <fullName evidence="7">Response regulator protein TodT</fullName>
    </submittedName>
</protein>
<dbReference type="Pfam" id="PF00196">
    <property type="entry name" value="GerE"/>
    <property type="match status" value="1"/>
</dbReference>
<dbReference type="SMART" id="SM00421">
    <property type="entry name" value="HTH_LUXR"/>
    <property type="match status" value="1"/>
</dbReference>
<dbReference type="PROSITE" id="PS00622">
    <property type="entry name" value="HTH_LUXR_1"/>
    <property type="match status" value="1"/>
</dbReference>
<dbReference type="Proteomes" id="UP000317909">
    <property type="component" value="Chromosome"/>
</dbReference>
<evidence type="ECO:0000256" key="2">
    <source>
        <dbReference type="ARBA" id="ARBA00023125"/>
    </source>
</evidence>
<keyword evidence="4" id="KW-0597">Phosphoprotein</keyword>
<feature type="modified residue" description="4-aspartylphosphate" evidence="4">
    <location>
        <position position="55"/>
    </location>
</feature>
<reference evidence="7 8" key="1">
    <citation type="submission" date="2019-02" db="EMBL/GenBank/DDBJ databases">
        <title>Deep-cultivation of Planctomycetes and their phenomic and genomic characterization uncovers novel biology.</title>
        <authorList>
            <person name="Wiegand S."/>
            <person name="Jogler M."/>
            <person name="Boedeker C."/>
            <person name="Pinto D."/>
            <person name="Vollmers J."/>
            <person name="Rivas-Marin E."/>
            <person name="Kohn T."/>
            <person name="Peeters S.H."/>
            <person name="Heuer A."/>
            <person name="Rast P."/>
            <person name="Oberbeckmann S."/>
            <person name="Bunk B."/>
            <person name="Jeske O."/>
            <person name="Meyerdierks A."/>
            <person name="Storesund J.E."/>
            <person name="Kallscheuer N."/>
            <person name="Luecker S."/>
            <person name="Lage O.M."/>
            <person name="Pohl T."/>
            <person name="Merkel B.J."/>
            <person name="Hornburger P."/>
            <person name="Mueller R.-W."/>
            <person name="Bruemmer F."/>
            <person name="Labrenz M."/>
            <person name="Spormann A.M."/>
            <person name="Op den Camp H."/>
            <person name="Overmann J."/>
            <person name="Amann R."/>
            <person name="Jetten M.S.M."/>
            <person name="Mascher T."/>
            <person name="Medema M.H."/>
            <person name="Devos D.P."/>
            <person name="Kaster A.-K."/>
            <person name="Ovreas L."/>
            <person name="Rohde M."/>
            <person name="Galperin M.Y."/>
            <person name="Jogler C."/>
        </authorList>
    </citation>
    <scope>NUCLEOTIDE SEQUENCE [LARGE SCALE GENOMIC DNA]</scope>
    <source>
        <strain evidence="7 8">I41</strain>
    </source>
</reference>
<dbReference type="SMART" id="SM00448">
    <property type="entry name" value="REC"/>
    <property type="match status" value="1"/>
</dbReference>
<evidence type="ECO:0000313" key="7">
    <source>
        <dbReference type="EMBL" id="QDT71632.1"/>
    </source>
</evidence>
<dbReference type="KEGG" id="llh:I41_07920"/>
<dbReference type="InterPro" id="IPR001789">
    <property type="entry name" value="Sig_transdc_resp-reg_receiver"/>
</dbReference>
<evidence type="ECO:0000259" key="5">
    <source>
        <dbReference type="PROSITE" id="PS50043"/>
    </source>
</evidence>
<dbReference type="GO" id="GO:0006355">
    <property type="term" value="P:regulation of DNA-templated transcription"/>
    <property type="evidence" value="ECO:0007669"/>
    <property type="project" value="InterPro"/>
</dbReference>
<dbReference type="Gene3D" id="3.40.50.2300">
    <property type="match status" value="1"/>
</dbReference>
<name>A0A517TTF0_9BACT</name>
<dbReference type="InterPro" id="IPR016032">
    <property type="entry name" value="Sig_transdc_resp-reg_C-effctor"/>
</dbReference>
<dbReference type="GO" id="GO:0000160">
    <property type="term" value="P:phosphorelay signal transduction system"/>
    <property type="evidence" value="ECO:0007669"/>
    <property type="project" value="InterPro"/>
</dbReference>
<dbReference type="PROSITE" id="PS50043">
    <property type="entry name" value="HTH_LUXR_2"/>
    <property type="match status" value="1"/>
</dbReference>
<evidence type="ECO:0000256" key="4">
    <source>
        <dbReference type="PROSITE-ProRule" id="PRU00169"/>
    </source>
</evidence>
<sequence length="204" mass="22638">MSAEPTVFIVDDDPAFSESLSTLIASMGARAQTFTSADAYLEQFDPHAPGCLILDVRMQRTSGLALQEQLSKLPLSPAIIIMTGHAEVPTALRAMRMGAVDFLQKTFTEPELYEALQRALLQDARARSEYHRKEAIERRFSQLTPPERSVLHQVLQGEANKSIAANLGVSRRTVEDRRARIMQKLEVESLADLVRVSMEAGVQS</sequence>
<dbReference type="EMBL" id="CP036339">
    <property type="protein sequence ID" value="QDT71632.1"/>
    <property type="molecule type" value="Genomic_DNA"/>
</dbReference>
<dbReference type="SUPFAM" id="SSF52172">
    <property type="entry name" value="CheY-like"/>
    <property type="match status" value="1"/>
</dbReference>
<gene>
    <name evidence="7" type="primary">todT_2</name>
    <name evidence="7" type="ORF">I41_07920</name>
</gene>
<dbReference type="Gene3D" id="1.10.10.10">
    <property type="entry name" value="Winged helix-like DNA-binding domain superfamily/Winged helix DNA-binding domain"/>
    <property type="match status" value="1"/>
</dbReference>
<dbReference type="GO" id="GO:0003677">
    <property type="term" value="F:DNA binding"/>
    <property type="evidence" value="ECO:0007669"/>
    <property type="project" value="UniProtKB-KW"/>
</dbReference>
<keyword evidence="2" id="KW-0238">DNA-binding</keyword>